<dbReference type="RefSeq" id="WP_331304295.1">
    <property type="nucleotide sequence ID" value="NZ_MLCA01000016.1"/>
</dbReference>
<dbReference type="GO" id="GO:0016740">
    <property type="term" value="F:transferase activity"/>
    <property type="evidence" value="ECO:0007669"/>
    <property type="project" value="UniProtKB-KW"/>
</dbReference>
<gene>
    <name evidence="5" type="ORF">MOTC310_29120</name>
</gene>
<comment type="similarity">
    <text evidence="1">Belongs to the P-Pant transferase superfamily. Gsp/Sfp/HetI/AcpT family.</text>
</comment>
<dbReference type="Pfam" id="PF01648">
    <property type="entry name" value="ACPS"/>
    <property type="match status" value="1"/>
</dbReference>
<name>A0ABU7TWR5_9HYPH</name>
<feature type="domain" description="4'-phosphopantetheinyl transferase" evidence="3">
    <location>
        <begin position="107"/>
        <end position="192"/>
    </location>
</feature>
<keyword evidence="2 5" id="KW-0808">Transferase</keyword>
<proteinExistence type="inferred from homology"/>
<evidence type="ECO:0000313" key="6">
    <source>
        <dbReference type="Proteomes" id="UP001355206"/>
    </source>
</evidence>
<dbReference type="InterPro" id="IPR050559">
    <property type="entry name" value="P-Pant_transferase_sf"/>
</dbReference>
<reference evidence="5 6" key="1">
    <citation type="journal article" date="2012" name="Genet. Mol. Biol.">
        <title>Analysis of 16S rRNA and mxaF genes revealing insights into Methylobacterium niche-specific plant association.</title>
        <authorList>
            <person name="Dourado M.N."/>
            <person name="Andreote F.D."/>
            <person name="Dini-Andreote F."/>
            <person name="Conti R."/>
            <person name="Araujo J.M."/>
            <person name="Araujo W.L."/>
        </authorList>
    </citation>
    <scope>NUCLEOTIDE SEQUENCE [LARGE SCALE GENOMIC DNA]</scope>
    <source>
        <strain evidence="5 6">TC3-10</strain>
    </source>
</reference>
<organism evidence="5 6">
    <name type="scientific">Methylobacterium oryzae</name>
    <dbReference type="NCBI Taxonomy" id="334852"/>
    <lineage>
        <taxon>Bacteria</taxon>
        <taxon>Pseudomonadati</taxon>
        <taxon>Pseudomonadota</taxon>
        <taxon>Alphaproteobacteria</taxon>
        <taxon>Hyphomicrobiales</taxon>
        <taxon>Methylobacteriaceae</taxon>
        <taxon>Methylobacterium</taxon>
    </lineage>
</organism>
<evidence type="ECO:0000259" key="3">
    <source>
        <dbReference type="Pfam" id="PF01648"/>
    </source>
</evidence>
<dbReference type="Gene3D" id="3.90.470.20">
    <property type="entry name" value="4'-phosphopantetheinyl transferase domain"/>
    <property type="match status" value="2"/>
</dbReference>
<dbReference type="Proteomes" id="UP001355206">
    <property type="component" value="Unassembled WGS sequence"/>
</dbReference>
<feature type="domain" description="4'-phosphopantetheinyl transferase N-terminal" evidence="4">
    <location>
        <begin position="15"/>
        <end position="98"/>
    </location>
</feature>
<dbReference type="InterPro" id="IPR008278">
    <property type="entry name" value="4-PPantetheinyl_Trfase_dom"/>
</dbReference>
<evidence type="ECO:0000313" key="5">
    <source>
        <dbReference type="EMBL" id="MEE7494258.1"/>
    </source>
</evidence>
<dbReference type="SUPFAM" id="SSF56214">
    <property type="entry name" value="4'-phosphopantetheinyl transferase"/>
    <property type="match status" value="2"/>
</dbReference>
<dbReference type="EMBL" id="MLCA01000016">
    <property type="protein sequence ID" value="MEE7494258.1"/>
    <property type="molecule type" value="Genomic_DNA"/>
</dbReference>
<dbReference type="PANTHER" id="PTHR12215:SF10">
    <property type="entry name" value="L-AMINOADIPATE-SEMIALDEHYDE DEHYDROGENASE-PHOSPHOPANTETHEINYL TRANSFERASE"/>
    <property type="match status" value="1"/>
</dbReference>
<keyword evidence="6" id="KW-1185">Reference proteome</keyword>
<dbReference type="Pfam" id="PF22624">
    <property type="entry name" value="AASDHPPT_N"/>
    <property type="match status" value="1"/>
</dbReference>
<evidence type="ECO:0000256" key="2">
    <source>
        <dbReference type="ARBA" id="ARBA00022679"/>
    </source>
</evidence>
<accession>A0ABU7TWR5</accession>
<comment type="caution">
    <text evidence="5">The sequence shown here is derived from an EMBL/GenBank/DDBJ whole genome shotgun (WGS) entry which is preliminary data.</text>
</comment>
<sequence length="238" mass="25288">MSAAQVWIVDLALSRDQIERCDRVLDAAERARADRFLRPADRARFRASHAALRLILADALGVAPANVEFAVGPGGKPELAGAARGAADFNLSHSGARALIGLARDAAIGVDVEAVRPIPDALRIAAAHFAADEVSTLARAHRNVIAHSFFGLWTRKEAVVKALGSGLSLPLDRFSVSVPPEPPRLMRAAGDASWNLSGPWSLEELDCGAAHVATVAVRSADADITRHRLADDWPDHLG</sequence>
<dbReference type="InterPro" id="IPR037143">
    <property type="entry name" value="4-PPantetheinyl_Trfase_dom_sf"/>
</dbReference>
<evidence type="ECO:0000256" key="1">
    <source>
        <dbReference type="ARBA" id="ARBA00010990"/>
    </source>
</evidence>
<dbReference type="PANTHER" id="PTHR12215">
    <property type="entry name" value="PHOSPHOPANTETHEINE TRANSFERASE"/>
    <property type="match status" value="1"/>
</dbReference>
<dbReference type="InterPro" id="IPR055066">
    <property type="entry name" value="AASDHPPT_N"/>
</dbReference>
<protein>
    <submittedName>
        <fullName evidence="5">4-phosphopantetheinyl transferase</fullName>
    </submittedName>
</protein>
<evidence type="ECO:0000259" key="4">
    <source>
        <dbReference type="Pfam" id="PF22624"/>
    </source>
</evidence>